<organism evidence="1 2">
    <name type="scientific">Pteropus alecto</name>
    <name type="common">Black flying fox</name>
    <dbReference type="NCBI Taxonomy" id="9402"/>
    <lineage>
        <taxon>Eukaryota</taxon>
        <taxon>Metazoa</taxon>
        <taxon>Chordata</taxon>
        <taxon>Craniata</taxon>
        <taxon>Vertebrata</taxon>
        <taxon>Euteleostomi</taxon>
        <taxon>Mammalia</taxon>
        <taxon>Eutheria</taxon>
        <taxon>Laurasiatheria</taxon>
        <taxon>Chiroptera</taxon>
        <taxon>Yinpterochiroptera</taxon>
        <taxon>Pteropodoidea</taxon>
        <taxon>Pteropodidae</taxon>
        <taxon>Pteropodinae</taxon>
        <taxon>Pteropus</taxon>
    </lineage>
</organism>
<dbReference type="EMBL" id="KB031047">
    <property type="protein sequence ID" value="ELK05095.1"/>
    <property type="molecule type" value="Genomic_DNA"/>
</dbReference>
<protein>
    <submittedName>
        <fullName evidence="1">Uncharacterized protein</fullName>
    </submittedName>
</protein>
<dbReference type="InParanoid" id="L5K0I7"/>
<proteinExistence type="predicted"/>
<sequence>MAGGGSPLRSRVGHVTVSTATVNASPGNTARRLVLVISVSVTLRSFFRGYATPASPSQSRFVPLTVICPKCAL</sequence>
<keyword evidence="2" id="KW-1185">Reference proteome</keyword>
<evidence type="ECO:0000313" key="1">
    <source>
        <dbReference type="EMBL" id="ELK05095.1"/>
    </source>
</evidence>
<gene>
    <name evidence="1" type="ORF">PAL_GLEAN10008163</name>
</gene>
<evidence type="ECO:0000313" key="2">
    <source>
        <dbReference type="Proteomes" id="UP000010552"/>
    </source>
</evidence>
<dbReference type="Proteomes" id="UP000010552">
    <property type="component" value="Unassembled WGS sequence"/>
</dbReference>
<accession>L5K0I7</accession>
<dbReference type="AlphaFoldDB" id="L5K0I7"/>
<name>L5K0I7_PTEAL</name>
<reference evidence="2" key="1">
    <citation type="journal article" date="2013" name="Science">
        <title>Comparative analysis of bat genomes provides insight into the evolution of flight and immunity.</title>
        <authorList>
            <person name="Zhang G."/>
            <person name="Cowled C."/>
            <person name="Shi Z."/>
            <person name="Huang Z."/>
            <person name="Bishop-Lilly K.A."/>
            <person name="Fang X."/>
            <person name="Wynne J.W."/>
            <person name="Xiong Z."/>
            <person name="Baker M.L."/>
            <person name="Zhao W."/>
            <person name="Tachedjian M."/>
            <person name="Zhu Y."/>
            <person name="Zhou P."/>
            <person name="Jiang X."/>
            <person name="Ng J."/>
            <person name="Yang L."/>
            <person name="Wu L."/>
            <person name="Xiao J."/>
            <person name="Feng Y."/>
            <person name="Chen Y."/>
            <person name="Sun X."/>
            <person name="Zhang Y."/>
            <person name="Marsh G.A."/>
            <person name="Crameri G."/>
            <person name="Broder C.C."/>
            <person name="Frey K.G."/>
            <person name="Wang L.F."/>
            <person name="Wang J."/>
        </authorList>
    </citation>
    <scope>NUCLEOTIDE SEQUENCE [LARGE SCALE GENOMIC DNA]</scope>
</reference>